<dbReference type="GO" id="GO:0009384">
    <property type="term" value="F:N-acylmannosamine kinase activity"/>
    <property type="evidence" value="ECO:0007669"/>
    <property type="project" value="TreeGrafter"/>
</dbReference>
<dbReference type="SUPFAM" id="SSF53067">
    <property type="entry name" value="Actin-like ATPase domain"/>
    <property type="match status" value="1"/>
</dbReference>
<dbReference type="InterPro" id="IPR000600">
    <property type="entry name" value="ROK"/>
</dbReference>
<dbReference type="Gene3D" id="1.10.10.10">
    <property type="entry name" value="Winged helix-like DNA-binding domain superfamily/Winged helix DNA-binding domain"/>
    <property type="match status" value="1"/>
</dbReference>
<dbReference type="InterPro" id="IPR036388">
    <property type="entry name" value="WH-like_DNA-bd_sf"/>
</dbReference>
<dbReference type="GO" id="GO:0019262">
    <property type="term" value="P:N-acetylneuraminate catabolic process"/>
    <property type="evidence" value="ECO:0007669"/>
    <property type="project" value="TreeGrafter"/>
</dbReference>
<dbReference type="PANTHER" id="PTHR18964">
    <property type="entry name" value="ROK (REPRESSOR, ORF, KINASE) FAMILY"/>
    <property type="match status" value="1"/>
</dbReference>
<organism evidence="1 2">
    <name type="scientific">Neorhizobium galegae bv. orientalis str. HAMBI 540</name>
    <dbReference type="NCBI Taxonomy" id="1028800"/>
    <lineage>
        <taxon>Bacteria</taxon>
        <taxon>Pseudomonadati</taxon>
        <taxon>Pseudomonadota</taxon>
        <taxon>Alphaproteobacteria</taxon>
        <taxon>Hyphomicrobiales</taxon>
        <taxon>Rhizobiaceae</taxon>
        <taxon>Rhizobium/Agrobacterium group</taxon>
        <taxon>Neorhizobium</taxon>
    </lineage>
</organism>
<evidence type="ECO:0000313" key="1">
    <source>
        <dbReference type="EMBL" id="CDN47632.1"/>
    </source>
</evidence>
<sequence>MAYFPEALIPPQFLRAGESGVVSPNERSLLKLIWRHPGLSRSEVTDHTDLTQQSVYRIIDQLAERGIVLLGSPKPGVGRGQPSPTIRLNARYAYSCGISVNTDVIGICLMDLAGNVLSESSVTLREHTMAQSLDLVRARLVEAQKLNNLSAEALFGIGFAIAGYHVGGTRYNAPLPLHEWSLIELGPLLAEFFGKPVWVHNGANTGSIAEAMFGVGRYIKHFAYLSFNYGFGGGLISDGELLLGGNGNAGEFSGIYDAEESKHRPALQYLIERLNRNGVDVPSISYMRKHFDRNWPGVTEWVDEVTPAYNRLINAIRAIVDPQAIVFGGQIPSDLAQMMVDRTRIYDRPRYGVHRPGPKLIISEIASDASAMGAAVTPFHSTFY</sequence>
<dbReference type="AlphaFoldDB" id="A0A068SMW8"/>
<dbReference type="SUPFAM" id="SSF46785">
    <property type="entry name" value="Winged helix' DNA-binding domain"/>
    <property type="match status" value="1"/>
</dbReference>
<accession>A0A068SMW8</accession>
<dbReference type="RefSeq" id="WP_038586091.1">
    <property type="nucleotide sequence ID" value="NZ_HG938353.1"/>
</dbReference>
<dbReference type="HOGENOM" id="CLU_036604_13_0_5"/>
<dbReference type="KEGG" id="ngg:RG540_CH14530"/>
<dbReference type="eggNOG" id="COG1940">
    <property type="taxonomic scope" value="Bacteria"/>
</dbReference>
<dbReference type="InterPro" id="IPR043129">
    <property type="entry name" value="ATPase_NBD"/>
</dbReference>
<dbReference type="EMBL" id="HG938353">
    <property type="protein sequence ID" value="CDN47632.1"/>
    <property type="molecule type" value="Genomic_DNA"/>
</dbReference>
<dbReference type="PANTHER" id="PTHR18964:SF169">
    <property type="entry name" value="N-ACETYLMANNOSAMINE KINASE"/>
    <property type="match status" value="1"/>
</dbReference>
<dbReference type="OrthoDB" id="8595273at2"/>
<keyword evidence="2" id="KW-1185">Reference proteome</keyword>
<gene>
    <name evidence="1" type="ORF">RG540_CH14530</name>
</gene>
<dbReference type="CDD" id="cd23763">
    <property type="entry name" value="ASKHA_ATPase_ROK"/>
    <property type="match status" value="1"/>
</dbReference>
<evidence type="ECO:0000313" key="2">
    <source>
        <dbReference type="Proteomes" id="UP000028181"/>
    </source>
</evidence>
<name>A0A068SMW8_NEOGA</name>
<dbReference type="Pfam" id="PF00480">
    <property type="entry name" value="ROK"/>
    <property type="match status" value="1"/>
</dbReference>
<dbReference type="Pfam" id="PF13412">
    <property type="entry name" value="HTH_24"/>
    <property type="match status" value="1"/>
</dbReference>
<dbReference type="PATRIC" id="fig|1028800.3.peg.1464"/>
<dbReference type="Proteomes" id="UP000028181">
    <property type="component" value="Chromosome I"/>
</dbReference>
<proteinExistence type="predicted"/>
<dbReference type="Gene3D" id="3.30.420.40">
    <property type="match status" value="2"/>
</dbReference>
<dbReference type="InterPro" id="IPR036390">
    <property type="entry name" value="WH_DNA-bd_sf"/>
</dbReference>
<dbReference type="eggNOG" id="COG1846">
    <property type="taxonomic scope" value="Bacteria"/>
</dbReference>
<protein>
    <submittedName>
        <fullName evidence="1">ROK family protein</fullName>
    </submittedName>
</protein>
<dbReference type="GeneID" id="24255403"/>
<reference evidence="2" key="1">
    <citation type="journal article" date="2014" name="BMC Genomics">
        <title>Genome sequencing of two Neorhizobium galegae strains reveals a noeT gene responsible for the unusual acetylation of the nodulation factors.</title>
        <authorList>
            <person name="Osterman J."/>
            <person name="Marsh J."/>
            <person name="Laine P.K."/>
            <person name="Zeng Z."/>
            <person name="Alatalo E."/>
            <person name="Sullivan J.T."/>
            <person name="Young J.P."/>
            <person name="Thomas-Oates J."/>
            <person name="Paulin L."/>
            <person name="Lindstrom K."/>
        </authorList>
    </citation>
    <scope>NUCLEOTIDE SEQUENCE [LARGE SCALE GENOMIC DNA]</scope>
    <source>
        <strain evidence="2">HAMBI 540</strain>
    </source>
</reference>